<name>A0AAF0U5I1_SOLVR</name>
<dbReference type="PANTHER" id="PTHR12161">
    <property type="entry name" value="IST1 FAMILY MEMBER"/>
    <property type="match status" value="1"/>
</dbReference>
<dbReference type="InterPro" id="IPR005061">
    <property type="entry name" value="Ist1"/>
</dbReference>
<accession>A0AAF0U5I1</accession>
<dbReference type="EMBL" id="CP133618">
    <property type="protein sequence ID" value="WMV39743.1"/>
    <property type="molecule type" value="Genomic_DNA"/>
</dbReference>
<evidence type="ECO:0000256" key="1">
    <source>
        <dbReference type="ARBA" id="ARBA00005536"/>
    </source>
</evidence>
<dbReference type="AlphaFoldDB" id="A0AAF0U5I1"/>
<evidence type="ECO:0008006" key="4">
    <source>
        <dbReference type="Google" id="ProtNLM"/>
    </source>
</evidence>
<dbReference type="InterPro" id="IPR042277">
    <property type="entry name" value="IST1-like"/>
</dbReference>
<dbReference type="Proteomes" id="UP001234989">
    <property type="component" value="Chromosome 7"/>
</dbReference>
<comment type="similarity">
    <text evidence="1">Belongs to the IST1 family.</text>
</comment>
<dbReference type="FunFam" id="1.20.1260.60:FF:000002">
    <property type="entry name" value="Vacuolar protein sorting-associated protein IST1"/>
    <property type="match status" value="1"/>
</dbReference>
<sequence>MGLNNLLSSFGEFIKGSRWRHHSKCKKVIKQLKARLVIQRKRRNSIIKQLREDISQLLQIGHHHLALARVEQLYRDECRLSAYNQLDNFCDCISMNLRDISTNSNLSDDVQEALSSMIFAASRCGELPELHSLRNLFKQHFGQAFDRLNVELLPGNMVNSETKQYLTHVTKLKEDVKLQIIDEIFSSFKSSSRTKDNNWVESLNCEIYTSKRTRRNKTVNNNNCNVISQVEFAGKNEEQLPRVQPQSPHVHPKLPDYDNLVVKFKDLKGENMYKTSTKYQSFSKLMRW</sequence>
<proteinExistence type="inferred from homology"/>
<evidence type="ECO:0000313" key="2">
    <source>
        <dbReference type="EMBL" id="WMV39743.1"/>
    </source>
</evidence>
<evidence type="ECO:0000313" key="3">
    <source>
        <dbReference type="Proteomes" id="UP001234989"/>
    </source>
</evidence>
<dbReference type="PANTHER" id="PTHR12161:SF58">
    <property type="entry name" value="REGULATOR OF VPS4 ACTIVITY IN THE MVB PATHWAY PROTEIN"/>
    <property type="match status" value="1"/>
</dbReference>
<protein>
    <recommendedName>
        <fullName evidence="4">IST1-like protein</fullName>
    </recommendedName>
</protein>
<dbReference type="GO" id="GO:0015031">
    <property type="term" value="P:protein transport"/>
    <property type="evidence" value="ECO:0007669"/>
    <property type="project" value="InterPro"/>
</dbReference>
<dbReference type="Gene3D" id="1.20.1260.60">
    <property type="entry name" value="Vacuolar protein sorting-associated protein Ist1"/>
    <property type="match status" value="1"/>
</dbReference>
<gene>
    <name evidence="2" type="ORF">MTR67_033128</name>
</gene>
<dbReference type="Pfam" id="PF03398">
    <property type="entry name" value="Ist1"/>
    <property type="match status" value="1"/>
</dbReference>
<reference evidence="2" key="1">
    <citation type="submission" date="2023-08" db="EMBL/GenBank/DDBJ databases">
        <title>A de novo genome assembly of Solanum verrucosum Schlechtendal, a Mexican diploid species geographically isolated from the other diploid A-genome species in potato relatives.</title>
        <authorList>
            <person name="Hosaka K."/>
        </authorList>
    </citation>
    <scope>NUCLEOTIDE SEQUENCE</scope>
    <source>
        <tissue evidence="2">Young leaves</tissue>
    </source>
</reference>
<organism evidence="2 3">
    <name type="scientific">Solanum verrucosum</name>
    <dbReference type="NCBI Taxonomy" id="315347"/>
    <lineage>
        <taxon>Eukaryota</taxon>
        <taxon>Viridiplantae</taxon>
        <taxon>Streptophyta</taxon>
        <taxon>Embryophyta</taxon>
        <taxon>Tracheophyta</taxon>
        <taxon>Spermatophyta</taxon>
        <taxon>Magnoliopsida</taxon>
        <taxon>eudicotyledons</taxon>
        <taxon>Gunneridae</taxon>
        <taxon>Pentapetalae</taxon>
        <taxon>asterids</taxon>
        <taxon>lamiids</taxon>
        <taxon>Solanales</taxon>
        <taxon>Solanaceae</taxon>
        <taxon>Solanoideae</taxon>
        <taxon>Solaneae</taxon>
        <taxon>Solanum</taxon>
    </lineage>
</organism>
<keyword evidence="3" id="KW-1185">Reference proteome</keyword>